<evidence type="ECO:0000313" key="2">
    <source>
        <dbReference type="Proteomes" id="UP000276133"/>
    </source>
</evidence>
<reference evidence="1 2" key="1">
    <citation type="journal article" date="2018" name="Sci. Rep.">
        <title>Genomic signatures of local adaptation to the degree of environmental predictability in rotifers.</title>
        <authorList>
            <person name="Franch-Gras L."/>
            <person name="Hahn C."/>
            <person name="Garcia-Roger E.M."/>
            <person name="Carmona M.J."/>
            <person name="Serra M."/>
            <person name="Gomez A."/>
        </authorList>
    </citation>
    <scope>NUCLEOTIDE SEQUENCE [LARGE SCALE GENOMIC DNA]</scope>
    <source>
        <strain evidence="1">HYR1</strain>
    </source>
</reference>
<proteinExistence type="predicted"/>
<evidence type="ECO:0000313" key="1">
    <source>
        <dbReference type="EMBL" id="RNA06973.1"/>
    </source>
</evidence>
<sequence length="116" mass="13359">MIYRYFFYKNFRPTLSLYRGLTVVASKFLAVNLDPCGLLMTPNYEKILSTGPNEAFTQDHKLSSRTYEADAGRMQVGYRQAFYSSLKYSDPGFSNNPNEADIDKQFYASHDLDLKL</sequence>
<comment type="caution">
    <text evidence="1">The sequence shown here is derived from an EMBL/GenBank/DDBJ whole genome shotgun (WGS) entry which is preliminary data.</text>
</comment>
<keyword evidence="2" id="KW-1185">Reference proteome</keyword>
<name>A0A3M7Q6J4_BRAPC</name>
<gene>
    <name evidence="1" type="ORF">BpHYR1_022214</name>
</gene>
<protein>
    <submittedName>
        <fullName evidence="1">Uncharacterized protein</fullName>
    </submittedName>
</protein>
<dbReference type="Proteomes" id="UP000276133">
    <property type="component" value="Unassembled WGS sequence"/>
</dbReference>
<dbReference type="EMBL" id="REGN01007211">
    <property type="protein sequence ID" value="RNA06973.1"/>
    <property type="molecule type" value="Genomic_DNA"/>
</dbReference>
<accession>A0A3M7Q6J4</accession>
<organism evidence="1 2">
    <name type="scientific">Brachionus plicatilis</name>
    <name type="common">Marine rotifer</name>
    <name type="synonym">Brachionus muelleri</name>
    <dbReference type="NCBI Taxonomy" id="10195"/>
    <lineage>
        <taxon>Eukaryota</taxon>
        <taxon>Metazoa</taxon>
        <taxon>Spiralia</taxon>
        <taxon>Gnathifera</taxon>
        <taxon>Rotifera</taxon>
        <taxon>Eurotatoria</taxon>
        <taxon>Monogononta</taxon>
        <taxon>Pseudotrocha</taxon>
        <taxon>Ploima</taxon>
        <taxon>Brachionidae</taxon>
        <taxon>Brachionus</taxon>
    </lineage>
</organism>
<dbReference type="AlphaFoldDB" id="A0A3M7Q6J4"/>